<dbReference type="InterPro" id="IPR036736">
    <property type="entry name" value="ACP-like_sf"/>
</dbReference>
<dbReference type="Pfam" id="PF08659">
    <property type="entry name" value="KR"/>
    <property type="match status" value="1"/>
</dbReference>
<dbReference type="SMART" id="SM00826">
    <property type="entry name" value="PKS_DH"/>
    <property type="match status" value="1"/>
</dbReference>
<dbReference type="CDD" id="cd05195">
    <property type="entry name" value="enoyl_red"/>
    <property type="match status" value="1"/>
</dbReference>
<dbReference type="InterPro" id="IPR042104">
    <property type="entry name" value="PKS_dehydratase_sf"/>
</dbReference>
<dbReference type="Pfam" id="PF00109">
    <property type="entry name" value="ketoacyl-synt"/>
    <property type="match status" value="1"/>
</dbReference>
<feature type="domain" description="PKS/mFAS DH" evidence="11">
    <location>
        <begin position="998"/>
        <end position="1321"/>
    </location>
</feature>
<dbReference type="Gene3D" id="3.40.47.10">
    <property type="match status" value="1"/>
</dbReference>
<dbReference type="SMART" id="SM00822">
    <property type="entry name" value="PKS_KR"/>
    <property type="match status" value="1"/>
</dbReference>
<dbReference type="GeneID" id="87826991"/>
<evidence type="ECO:0000256" key="2">
    <source>
        <dbReference type="ARBA" id="ARBA00022553"/>
    </source>
</evidence>
<dbReference type="GO" id="GO:0016491">
    <property type="term" value="F:oxidoreductase activity"/>
    <property type="evidence" value="ECO:0007669"/>
    <property type="project" value="UniProtKB-KW"/>
</dbReference>
<dbReference type="GO" id="GO:0004312">
    <property type="term" value="F:fatty acid synthase activity"/>
    <property type="evidence" value="ECO:0007669"/>
    <property type="project" value="TreeGrafter"/>
</dbReference>
<reference evidence="12" key="1">
    <citation type="journal article" date="2023" name="Mol. Phylogenet. Evol.">
        <title>Genome-scale phylogeny and comparative genomics of the fungal order Sordariales.</title>
        <authorList>
            <person name="Hensen N."/>
            <person name="Bonometti L."/>
            <person name="Westerberg I."/>
            <person name="Brannstrom I.O."/>
            <person name="Guillou S."/>
            <person name="Cros-Aarteil S."/>
            <person name="Calhoun S."/>
            <person name="Haridas S."/>
            <person name="Kuo A."/>
            <person name="Mondo S."/>
            <person name="Pangilinan J."/>
            <person name="Riley R."/>
            <person name="LaButti K."/>
            <person name="Andreopoulos B."/>
            <person name="Lipzen A."/>
            <person name="Chen C."/>
            <person name="Yan M."/>
            <person name="Daum C."/>
            <person name="Ng V."/>
            <person name="Clum A."/>
            <person name="Steindorff A."/>
            <person name="Ohm R.A."/>
            <person name="Martin F."/>
            <person name="Silar P."/>
            <person name="Natvig D.O."/>
            <person name="Lalanne C."/>
            <person name="Gautier V."/>
            <person name="Ament-Velasquez S.L."/>
            <person name="Kruys A."/>
            <person name="Hutchinson M.I."/>
            <person name="Powell A.J."/>
            <person name="Barry K."/>
            <person name="Miller A.N."/>
            <person name="Grigoriev I.V."/>
            <person name="Debuchy R."/>
            <person name="Gladieux P."/>
            <person name="Hiltunen Thoren M."/>
            <person name="Johannesson H."/>
        </authorList>
    </citation>
    <scope>NUCLEOTIDE SEQUENCE</scope>
    <source>
        <strain evidence="12">CBS 731.68</strain>
    </source>
</reference>
<feature type="domain" description="Carrier" evidence="9">
    <location>
        <begin position="2555"/>
        <end position="2633"/>
    </location>
</feature>
<comment type="caution">
    <text evidence="12">The sequence shown here is derived from an EMBL/GenBank/DDBJ whole genome shotgun (WGS) entry which is preliminary data.</text>
</comment>
<dbReference type="InterPro" id="IPR013154">
    <property type="entry name" value="ADH-like_N"/>
</dbReference>
<dbReference type="Pfam" id="PF13602">
    <property type="entry name" value="ADH_zinc_N_2"/>
    <property type="match status" value="1"/>
</dbReference>
<keyword evidence="7" id="KW-0012">Acyltransferase</keyword>
<dbReference type="Pfam" id="PF23297">
    <property type="entry name" value="ACP_SdgA_C"/>
    <property type="match status" value="1"/>
</dbReference>
<dbReference type="PROSITE" id="PS00606">
    <property type="entry name" value="KS3_1"/>
    <property type="match status" value="1"/>
</dbReference>
<keyword evidence="1" id="KW-0596">Phosphopantetheine</keyword>
<dbReference type="PROSITE" id="PS52004">
    <property type="entry name" value="KS3_2"/>
    <property type="match status" value="1"/>
</dbReference>
<dbReference type="Pfam" id="PF02801">
    <property type="entry name" value="Ketoacyl-synt_C"/>
    <property type="match status" value="1"/>
</dbReference>
<dbReference type="CDD" id="cd00833">
    <property type="entry name" value="PKS"/>
    <property type="match status" value="1"/>
</dbReference>
<dbReference type="SUPFAM" id="SSF53335">
    <property type="entry name" value="S-adenosyl-L-methionine-dependent methyltransferases"/>
    <property type="match status" value="1"/>
</dbReference>
<accession>A0AAN6TPF8</accession>
<sequence>MGYTNGNRWEGSLLSTPDEAVLPIAIVGISGRFPGDAENPKKLWDMMAEGRSALSDIPADRFNVDAFYHPHNERQGTVNVKKAHFMQRDISAFDAPFFSMSIAEAKAMDPQQRMALECTYEALENAGVRMEDVDGSNTACYVGCFTRDYSDMLACDREDLPLYQGTGTGSAIMSNRISWFFNMKGPSISLDTACSSSMAALHLACQSLRTGESTMAVVGGTNLMLLPDIMGAMTRLHFLSPDGKCQSFDHKGNGYSRGEGAAFCALKPLHLALANGDVIRGVIRNTAVNQDGNTPGITLPSAEAQEALIRRVYAEAGLSLAETAYVEAHGTGTPAGDPVEAAALGATFGKARVPGKPLYIGSVKSNVGHLEGGSGLVQVVKAVMMLEKGQIPPSIWFEKPNPRIPMDEWNLAVPTMLMPWPVDGLRRISINSFGYGGTNAHCILDDAYHYLKARRLIGNHNVQSIGGASPASTADSGSLDSSDPIPYDKLSSSPKLLVLSSHEQGGIQRTARLYGEYLAHKLKEDSSAGSVGIKEDRKLLAKFARTLATRRSILPWKSFAIAGTIADAVTQLEKSVIAPLRSAGNMKKLPKVGLVFTGQGAQWYAMGRELYSHPVFRESLEAAGRHLARIGASWSLVTEMWRDEKDSRLESADLSQPICTALQVALVDLLRHWNIKYDAVVGHSSGEIAAAYAKGALTRESAWEIAYHRGHLSSCIRGFAPGLQGAMLATGLGPEDAEKYIARLTKGNATVACINSPASTTLSGDADAIDELEQLIKADGAFARKLRVDVAYHSPHMHVIAEQYRQALGDLVPLAEADNDDEYSRVRMFSSLTGQEVKNSELGAQYWVANMTGQVNFLGAVQGLLSFSDDKGTGKRRAAKKAFVQHLIEVGPHAALKGPLRQILDHDSLKGLAASDVSYGAVLQRGKDACESALAMAGRLFQIGLPVDISCVNGDPEPGRSLDGFLVDLPPFSWNHSLKYWSESHTAKAHRFREHPRKDLFGSETLEMLGDEPRYRNILRVTEVPWVQDHKVQGSILYPAAGMMIAAIEAMHQRADKNTEIEGYELRDVIIGKAIVVPQDEDGVETMLSIKPFRLGSQALTAVWNEFRLYSRKEVWELNCSGLIRVQYKSKPAAAAEKSGLLFANEEALAAQELAGQYRRVRQDCSRTQNPRHFYEHLTSIGLYYGPVFQNIVEARKGDFESACKVTIPDTKSTMPHGFEFPHVIHPATLDGMIQQALLACTAVDEDLTVAMVPTAIGRLYVSASVPTEPGRVLPGFASTGETDAGTREARIVLGDSEEFNKPLIIFEGVRSATLASAAAGEAAASVLGLRKLTSAFHWKPDLTLLDKTQIKALCDVEVGDRGRVDRKLLEELEIASLIYIKRVMKECPREEAEGFAWNFRLFWEYMEHCYQRGKLGKLCYQTPNANWLDMAPEEEEALLARVAASSPDGAVLIEHGEHLPAILRGQVPPLQILMRDNFLQNFYKDGLDTERHYAQMAFYIGQLAHKNPNMKILEIGAGTGGASLPVLEALGGNHGTAPRFESYTFTDISIGYFEKAQEKLAPWVPFMKFVKLNIEEDPLTQGPFEEASYDLIVASNVLHATRFIETTLKNTRKLLKPNGKLVLSEITNPSQKMRSHMIVGSLEGWWYGEEDGRHYGPTLTVDQWHDEMLKAGFDGVEVDLGNSEDERDLNLSVMVTSPTAPQLPAPPKKVLVVLPAGPEPDVQAFADKMAERLRAAGTANVVILKLQEAAGLDLDEDSNNFTSCLFLLDAQRQRPFLPEVSTEDWEALKKLMLQSWDVTYVTRGGTVHSENPSANLMSGMARSIRSETPGLGLATLDLDYNKPLDSEDTVQGAYKVFVTACAARDAARPDWEYAVRDGVPMVQRILLDKEMNDMCLRYSVLPKPEPAPFRQPGRPLKLEVGTPGRLDTLRFNDDPTVSERVPLGEREVEIEIKAAGLNFKDVMVAMGQLSQPALGVDASGVVLRVGDGVTAVKAGDAVFTWKLGTFGNLTRAHESMVQPIPRDMDFVTAASLPVVYSTAHYALSRAGRLRKGESILIHSAAGGVGQAAIILAQHIGAEVFVTVSSEAKKQLLIDRYGIPEDHIFNSRDTSFVNGIKRLTANKGVDVVLNSLAGEPLRLTWRCIARFGRFVEMGQKDIVGNTGLDMEPFLRNTSFHAINLLDLLDHDPPTAAEVFAEVAALLRDGVAQPVAPITSMPFSRVEEAFRTMQTGKHLGKIVLEAVDDDTVPVIPAPLQPVQFAPDATYVIAGGSGGLGRATAEWMVRSGARNILLLSRSGTAKESVRQLLVRLEAQGARVAAPPCDVGDRENLRRVLDQCAADGWPKVCGVIQGAMVLRDAIYQHMTREQFLGATHGKVQGSWNLHELLPADLDFFVLLSSSVGIAGSRGQGNYSAGNAYQDALAHYRRGKGLNACSIDVGMVLGVGFLAEETTAERVHENTKSWSFIGIREPEFFGILQAAITGTSLPGAPPVKPQLITGLGTGGMMAQGAEKYPWWFNDMKFAHIVQVDTHQVVAQDKVADAGQLQALLQQATSLDQAADIVAAALVKKLAKSMMVSVEDIEASRPVSSYGVDSLLAVELRSWIYSEVQADISVFDLLSNIAISSLARKIVSVSKAVPAAILANE</sequence>
<dbReference type="SUPFAM" id="SSF50129">
    <property type="entry name" value="GroES-like"/>
    <property type="match status" value="1"/>
</dbReference>
<evidence type="ECO:0000256" key="4">
    <source>
        <dbReference type="ARBA" id="ARBA00022857"/>
    </source>
</evidence>
<dbReference type="SMART" id="SM00829">
    <property type="entry name" value="PKS_ER"/>
    <property type="match status" value="1"/>
</dbReference>
<dbReference type="SUPFAM" id="SSF47336">
    <property type="entry name" value="ACP-like"/>
    <property type="match status" value="1"/>
</dbReference>
<dbReference type="SMART" id="SM00827">
    <property type="entry name" value="PKS_AT"/>
    <property type="match status" value="1"/>
</dbReference>
<dbReference type="InterPro" id="IPR018201">
    <property type="entry name" value="Ketoacyl_synth_AS"/>
</dbReference>
<feature type="active site" description="Proton donor; for dehydratase activity" evidence="8">
    <location>
        <position position="1231"/>
    </location>
</feature>
<dbReference type="EMBL" id="MU853274">
    <property type="protein sequence ID" value="KAK4118277.1"/>
    <property type="molecule type" value="Genomic_DNA"/>
</dbReference>
<dbReference type="Gene3D" id="3.40.366.10">
    <property type="entry name" value="Malonyl-Coenzyme A Acyl Carrier Protein, domain 2"/>
    <property type="match status" value="1"/>
</dbReference>
<dbReference type="PROSITE" id="PS00012">
    <property type="entry name" value="PHOSPHOPANTETHEINE"/>
    <property type="match status" value="1"/>
</dbReference>
<dbReference type="Pfam" id="PF08240">
    <property type="entry name" value="ADH_N"/>
    <property type="match status" value="1"/>
</dbReference>
<dbReference type="InterPro" id="IPR001227">
    <property type="entry name" value="Ac_transferase_dom_sf"/>
</dbReference>
<dbReference type="Proteomes" id="UP001302602">
    <property type="component" value="Unassembled WGS sequence"/>
</dbReference>
<dbReference type="Gene3D" id="3.90.180.10">
    <property type="entry name" value="Medium-chain alcohol dehydrogenases, catalytic domain"/>
    <property type="match status" value="1"/>
</dbReference>
<dbReference type="SUPFAM" id="SSF55048">
    <property type="entry name" value="Probable ACP-binding domain of malonyl-CoA ACP transacylase"/>
    <property type="match status" value="1"/>
</dbReference>
<evidence type="ECO:0000256" key="3">
    <source>
        <dbReference type="ARBA" id="ARBA00022679"/>
    </source>
</evidence>
<feature type="region of interest" description="C-terminal hotdog fold" evidence="8">
    <location>
        <begin position="1166"/>
        <end position="1321"/>
    </location>
</feature>
<dbReference type="PANTHER" id="PTHR43775">
    <property type="entry name" value="FATTY ACID SYNTHASE"/>
    <property type="match status" value="1"/>
</dbReference>
<dbReference type="Gene3D" id="3.10.129.110">
    <property type="entry name" value="Polyketide synthase dehydratase"/>
    <property type="match status" value="1"/>
</dbReference>
<dbReference type="InterPro" id="IPR016036">
    <property type="entry name" value="Malonyl_transacylase_ACP-bd"/>
</dbReference>
<dbReference type="Pfam" id="PF23114">
    <property type="entry name" value="NAD-bd_HRPKS_sdrA"/>
    <property type="match status" value="1"/>
</dbReference>
<keyword evidence="4" id="KW-0521">NADP</keyword>
<dbReference type="PROSITE" id="PS50075">
    <property type="entry name" value="CARRIER"/>
    <property type="match status" value="1"/>
</dbReference>
<dbReference type="CDD" id="cd02440">
    <property type="entry name" value="AdoMet_MTases"/>
    <property type="match status" value="1"/>
</dbReference>
<dbReference type="InterPro" id="IPR020843">
    <property type="entry name" value="ER"/>
</dbReference>
<dbReference type="SUPFAM" id="SSF52151">
    <property type="entry name" value="FabD/lysophospholipase-like"/>
    <property type="match status" value="1"/>
</dbReference>
<dbReference type="SMART" id="SM00823">
    <property type="entry name" value="PKS_PP"/>
    <property type="match status" value="1"/>
</dbReference>
<dbReference type="InterPro" id="IPR032821">
    <property type="entry name" value="PKS_assoc"/>
</dbReference>
<dbReference type="GO" id="GO:0030639">
    <property type="term" value="P:polyketide biosynthetic process"/>
    <property type="evidence" value="ECO:0007669"/>
    <property type="project" value="UniProtKB-ARBA"/>
</dbReference>
<dbReference type="GO" id="GO:1901336">
    <property type="term" value="P:lactone biosynthetic process"/>
    <property type="evidence" value="ECO:0007669"/>
    <property type="project" value="UniProtKB-ARBA"/>
</dbReference>
<dbReference type="InterPro" id="IPR016035">
    <property type="entry name" value="Acyl_Trfase/lysoPLipase"/>
</dbReference>
<dbReference type="Pfam" id="PF08242">
    <property type="entry name" value="Methyltransf_12"/>
    <property type="match status" value="1"/>
</dbReference>
<dbReference type="GO" id="GO:0031177">
    <property type="term" value="F:phosphopantetheine binding"/>
    <property type="evidence" value="ECO:0007669"/>
    <property type="project" value="InterPro"/>
</dbReference>
<dbReference type="SMART" id="SM00825">
    <property type="entry name" value="PKS_KS"/>
    <property type="match status" value="1"/>
</dbReference>
<keyword evidence="3" id="KW-0808">Transferase</keyword>
<organism evidence="12 13">
    <name type="scientific">Parathielavia appendiculata</name>
    <dbReference type="NCBI Taxonomy" id="2587402"/>
    <lineage>
        <taxon>Eukaryota</taxon>
        <taxon>Fungi</taxon>
        <taxon>Dikarya</taxon>
        <taxon>Ascomycota</taxon>
        <taxon>Pezizomycotina</taxon>
        <taxon>Sordariomycetes</taxon>
        <taxon>Sordariomycetidae</taxon>
        <taxon>Sordariales</taxon>
        <taxon>Chaetomiaceae</taxon>
        <taxon>Parathielavia</taxon>
    </lineage>
</organism>
<reference evidence="12" key="2">
    <citation type="submission" date="2023-05" db="EMBL/GenBank/DDBJ databases">
        <authorList>
            <consortium name="Lawrence Berkeley National Laboratory"/>
            <person name="Steindorff A."/>
            <person name="Hensen N."/>
            <person name="Bonometti L."/>
            <person name="Westerberg I."/>
            <person name="Brannstrom I.O."/>
            <person name="Guillou S."/>
            <person name="Cros-Aarteil S."/>
            <person name="Calhoun S."/>
            <person name="Haridas S."/>
            <person name="Kuo A."/>
            <person name="Mondo S."/>
            <person name="Pangilinan J."/>
            <person name="Riley R."/>
            <person name="Labutti K."/>
            <person name="Andreopoulos B."/>
            <person name="Lipzen A."/>
            <person name="Chen C."/>
            <person name="Yanf M."/>
            <person name="Daum C."/>
            <person name="Ng V."/>
            <person name="Clum A."/>
            <person name="Ohm R."/>
            <person name="Martin F."/>
            <person name="Silar P."/>
            <person name="Natvig D."/>
            <person name="Lalanne C."/>
            <person name="Gautier V."/>
            <person name="Ament-Velasquez S.L."/>
            <person name="Kruys A."/>
            <person name="Hutchinson M.I."/>
            <person name="Powell A.J."/>
            <person name="Barry K."/>
            <person name="Miller A.N."/>
            <person name="Grigoriev I.V."/>
            <person name="Debuchy R."/>
            <person name="Gladieux P."/>
            <person name="Thoren M.H."/>
            <person name="Johannesson H."/>
        </authorList>
    </citation>
    <scope>NUCLEOTIDE SEQUENCE</scope>
    <source>
        <strain evidence="12">CBS 731.68</strain>
    </source>
</reference>
<evidence type="ECO:0000256" key="8">
    <source>
        <dbReference type="PROSITE-ProRule" id="PRU01363"/>
    </source>
</evidence>
<dbReference type="InterPro" id="IPR014030">
    <property type="entry name" value="Ketoacyl_synth_N"/>
</dbReference>
<keyword evidence="6" id="KW-0511">Multifunctional enzyme</keyword>
<dbReference type="Pfam" id="PF14765">
    <property type="entry name" value="PS-DH"/>
    <property type="match status" value="1"/>
</dbReference>
<gene>
    <name evidence="12" type="ORF">N657DRAFT_606447</name>
</gene>
<dbReference type="InterPro" id="IPR056501">
    <property type="entry name" value="NAD-bd_HRPKS_sdrA"/>
</dbReference>
<dbReference type="PANTHER" id="PTHR43775:SF29">
    <property type="entry name" value="ASPERFURANONE POLYKETIDE SYNTHASE AFOG-RELATED"/>
    <property type="match status" value="1"/>
</dbReference>
<dbReference type="InterPro" id="IPR013968">
    <property type="entry name" value="PKS_KR"/>
</dbReference>
<dbReference type="InterPro" id="IPR014031">
    <property type="entry name" value="Ketoacyl_synth_C"/>
</dbReference>
<dbReference type="InterPro" id="IPR020841">
    <property type="entry name" value="PKS_Beta-ketoAc_synthase_dom"/>
</dbReference>
<dbReference type="InterPro" id="IPR014043">
    <property type="entry name" value="Acyl_transferase_dom"/>
</dbReference>
<evidence type="ECO:0000256" key="7">
    <source>
        <dbReference type="ARBA" id="ARBA00023315"/>
    </source>
</evidence>
<keyword evidence="5" id="KW-0560">Oxidoreductase</keyword>
<proteinExistence type="predicted"/>
<dbReference type="GO" id="GO:0006633">
    <property type="term" value="P:fatty acid biosynthetic process"/>
    <property type="evidence" value="ECO:0007669"/>
    <property type="project" value="InterPro"/>
</dbReference>
<evidence type="ECO:0000256" key="1">
    <source>
        <dbReference type="ARBA" id="ARBA00022450"/>
    </source>
</evidence>
<dbReference type="Gene3D" id="3.40.50.150">
    <property type="entry name" value="Vaccinia Virus protein VP39"/>
    <property type="match status" value="1"/>
</dbReference>
<dbReference type="InterPro" id="IPR050091">
    <property type="entry name" value="PKS_NRPS_Biosynth_Enz"/>
</dbReference>
<evidence type="ECO:0000259" key="9">
    <source>
        <dbReference type="PROSITE" id="PS50075"/>
    </source>
</evidence>
<evidence type="ECO:0000256" key="5">
    <source>
        <dbReference type="ARBA" id="ARBA00023002"/>
    </source>
</evidence>
<feature type="domain" description="Ketosynthase family 3 (KS3)" evidence="10">
    <location>
        <begin position="21"/>
        <end position="446"/>
    </location>
</feature>
<evidence type="ECO:0000259" key="10">
    <source>
        <dbReference type="PROSITE" id="PS52004"/>
    </source>
</evidence>
<evidence type="ECO:0000313" key="13">
    <source>
        <dbReference type="Proteomes" id="UP001302602"/>
    </source>
</evidence>
<evidence type="ECO:0000256" key="6">
    <source>
        <dbReference type="ARBA" id="ARBA00023268"/>
    </source>
</evidence>
<dbReference type="Gene3D" id="3.40.50.720">
    <property type="entry name" value="NAD(P)-binding Rossmann-like Domain"/>
    <property type="match status" value="2"/>
</dbReference>
<dbReference type="InterPro" id="IPR049900">
    <property type="entry name" value="PKS_mFAS_DH"/>
</dbReference>
<name>A0AAN6TPF8_9PEZI</name>
<feature type="active site" description="Proton acceptor; for dehydratase activity" evidence="8">
    <location>
        <position position="1030"/>
    </location>
</feature>
<dbReference type="InterPro" id="IPR013217">
    <property type="entry name" value="Methyltransf_12"/>
</dbReference>
<dbReference type="PROSITE" id="PS52019">
    <property type="entry name" value="PKS_MFAS_DH"/>
    <property type="match status" value="1"/>
</dbReference>
<dbReference type="InterPro" id="IPR011032">
    <property type="entry name" value="GroES-like_sf"/>
</dbReference>
<dbReference type="Pfam" id="PF00698">
    <property type="entry name" value="Acyl_transf_1"/>
    <property type="match status" value="1"/>
</dbReference>
<protein>
    <submittedName>
        <fullName evidence="12">Polyketide synthase</fullName>
    </submittedName>
</protein>
<dbReference type="InterPro" id="IPR036291">
    <property type="entry name" value="NAD(P)-bd_dom_sf"/>
</dbReference>
<dbReference type="InterPro" id="IPR049552">
    <property type="entry name" value="PKS_DH_N"/>
</dbReference>
<dbReference type="RefSeq" id="XP_062642050.1">
    <property type="nucleotide sequence ID" value="XM_062790221.1"/>
</dbReference>
<evidence type="ECO:0000313" key="12">
    <source>
        <dbReference type="EMBL" id="KAK4118277.1"/>
    </source>
</evidence>
<dbReference type="SUPFAM" id="SSF53901">
    <property type="entry name" value="Thiolase-like"/>
    <property type="match status" value="1"/>
</dbReference>
<keyword evidence="2" id="KW-0597">Phosphoprotein</keyword>
<feature type="region of interest" description="N-terminal hotdog fold" evidence="8">
    <location>
        <begin position="998"/>
        <end position="1131"/>
    </location>
</feature>
<dbReference type="Gene3D" id="1.10.1200.10">
    <property type="entry name" value="ACP-like"/>
    <property type="match status" value="1"/>
</dbReference>
<dbReference type="SUPFAM" id="SSF51735">
    <property type="entry name" value="NAD(P)-binding Rossmann-fold domains"/>
    <property type="match status" value="3"/>
</dbReference>
<dbReference type="FunFam" id="3.40.47.10:FF:000019">
    <property type="entry name" value="Polyketide synthase type I"/>
    <property type="match status" value="1"/>
</dbReference>
<dbReference type="InterPro" id="IPR057326">
    <property type="entry name" value="KR_dom"/>
</dbReference>
<dbReference type="Pfam" id="PF21089">
    <property type="entry name" value="PKS_DH_N"/>
    <property type="match status" value="1"/>
</dbReference>
<dbReference type="FunFam" id="3.40.50.720:FF:000209">
    <property type="entry name" value="Polyketide synthase Pks12"/>
    <property type="match status" value="1"/>
</dbReference>
<dbReference type="GO" id="GO:0004315">
    <property type="term" value="F:3-oxoacyl-[acyl-carrier-protein] synthase activity"/>
    <property type="evidence" value="ECO:0007669"/>
    <property type="project" value="InterPro"/>
</dbReference>
<dbReference type="InterPro" id="IPR016039">
    <property type="entry name" value="Thiolase-like"/>
</dbReference>
<dbReference type="InterPro" id="IPR020806">
    <property type="entry name" value="PKS_PP-bd"/>
</dbReference>
<dbReference type="InterPro" id="IPR020807">
    <property type="entry name" value="PKS_DH"/>
</dbReference>
<keyword evidence="13" id="KW-1185">Reference proteome</keyword>
<evidence type="ECO:0000259" key="11">
    <source>
        <dbReference type="PROSITE" id="PS52019"/>
    </source>
</evidence>
<dbReference type="InterPro" id="IPR049551">
    <property type="entry name" value="PKS_DH_C"/>
</dbReference>
<dbReference type="InterPro" id="IPR009081">
    <property type="entry name" value="PP-bd_ACP"/>
</dbReference>
<dbReference type="Pfam" id="PF16197">
    <property type="entry name" value="KAsynt_C_assoc"/>
    <property type="match status" value="1"/>
</dbReference>
<dbReference type="InterPro" id="IPR006162">
    <property type="entry name" value="Ppantetheine_attach_site"/>
</dbReference>
<dbReference type="InterPro" id="IPR029063">
    <property type="entry name" value="SAM-dependent_MTases_sf"/>
</dbReference>